<reference evidence="7" key="1">
    <citation type="journal article" date="2020" name="mSystems">
        <title>Genome- and Community-Level Interaction Insights into Carbon Utilization and Element Cycling Functions of Hydrothermarchaeota in Hydrothermal Sediment.</title>
        <authorList>
            <person name="Zhou Z."/>
            <person name="Liu Y."/>
            <person name="Xu W."/>
            <person name="Pan J."/>
            <person name="Luo Z.H."/>
            <person name="Li M."/>
        </authorList>
    </citation>
    <scope>NUCLEOTIDE SEQUENCE [LARGE SCALE GENOMIC DNA]</scope>
    <source>
        <strain evidence="7">SpSt-902</strain>
    </source>
</reference>
<keyword evidence="7" id="KW-0966">Cell projection</keyword>
<dbReference type="PANTHER" id="PTHR34653:SF1">
    <property type="entry name" value="FLAGELLAR HOOK-BASAL BODY COMPLEX PROTEIN FLIE"/>
    <property type="match status" value="1"/>
</dbReference>
<dbReference type="PRINTS" id="PR01006">
    <property type="entry name" value="FLGHOOKFLIE"/>
</dbReference>
<evidence type="ECO:0000256" key="4">
    <source>
        <dbReference type="HAMAP-Rule" id="MF_00724"/>
    </source>
</evidence>
<proteinExistence type="inferred from homology"/>
<evidence type="ECO:0000256" key="2">
    <source>
        <dbReference type="ARBA" id="ARBA00009272"/>
    </source>
</evidence>
<dbReference type="EMBL" id="DTMM01000082">
    <property type="protein sequence ID" value="HFT93088.1"/>
    <property type="molecule type" value="Genomic_DNA"/>
</dbReference>
<evidence type="ECO:0000256" key="3">
    <source>
        <dbReference type="ARBA" id="ARBA00023143"/>
    </source>
</evidence>
<dbReference type="Pfam" id="PF02049">
    <property type="entry name" value="FliE"/>
    <property type="match status" value="1"/>
</dbReference>
<comment type="similarity">
    <text evidence="2 4">Belongs to the FliE family.</text>
</comment>
<accession>A0A7C3QW44</accession>
<feature type="region of interest" description="Disordered" evidence="6">
    <location>
        <begin position="13"/>
        <end position="34"/>
    </location>
</feature>
<dbReference type="GO" id="GO:0071973">
    <property type="term" value="P:bacterial-type flagellum-dependent cell motility"/>
    <property type="evidence" value="ECO:0007669"/>
    <property type="project" value="InterPro"/>
</dbReference>
<dbReference type="GO" id="GO:0005198">
    <property type="term" value="F:structural molecule activity"/>
    <property type="evidence" value="ECO:0007669"/>
    <property type="project" value="UniProtKB-UniRule"/>
</dbReference>
<evidence type="ECO:0000256" key="5">
    <source>
        <dbReference type="NCBIfam" id="TIGR00205"/>
    </source>
</evidence>
<dbReference type="PANTHER" id="PTHR34653">
    <property type="match status" value="1"/>
</dbReference>
<comment type="caution">
    <text evidence="7">The sequence shown here is derived from an EMBL/GenBank/DDBJ whole genome shotgun (WGS) entry which is preliminary data.</text>
</comment>
<keyword evidence="7" id="KW-0282">Flagellum</keyword>
<organism evidence="7">
    <name type="scientific">Leptospirillum ferriphilum</name>
    <dbReference type="NCBI Taxonomy" id="178606"/>
    <lineage>
        <taxon>Bacteria</taxon>
        <taxon>Pseudomonadati</taxon>
        <taxon>Nitrospirota</taxon>
        <taxon>Nitrospiria</taxon>
        <taxon>Nitrospirales</taxon>
        <taxon>Nitrospiraceae</taxon>
        <taxon>Leptospirillum</taxon>
    </lineage>
</organism>
<keyword evidence="7" id="KW-0969">Cilium</keyword>
<protein>
    <recommendedName>
        <fullName evidence="4 5">Flagellar hook-basal body complex protein FliE</fullName>
    </recommendedName>
</protein>
<gene>
    <name evidence="4 7" type="primary">fliE</name>
    <name evidence="7" type="ORF">ENX03_03920</name>
</gene>
<dbReference type="NCBIfam" id="TIGR00205">
    <property type="entry name" value="fliE"/>
    <property type="match status" value="1"/>
</dbReference>
<dbReference type="GO" id="GO:0009425">
    <property type="term" value="C:bacterial-type flagellum basal body"/>
    <property type="evidence" value="ECO:0007669"/>
    <property type="project" value="UniProtKB-SubCell"/>
</dbReference>
<comment type="subcellular location">
    <subcellularLocation>
        <location evidence="1 4">Bacterial flagellum basal body</location>
    </subcellularLocation>
</comment>
<evidence type="ECO:0000256" key="1">
    <source>
        <dbReference type="ARBA" id="ARBA00004117"/>
    </source>
</evidence>
<evidence type="ECO:0000256" key="6">
    <source>
        <dbReference type="SAM" id="MobiDB-lite"/>
    </source>
</evidence>
<dbReference type="HAMAP" id="MF_00724">
    <property type="entry name" value="FliE"/>
    <property type="match status" value="1"/>
</dbReference>
<keyword evidence="3 4" id="KW-0975">Bacterial flagellum</keyword>
<dbReference type="InterPro" id="IPR001624">
    <property type="entry name" value="FliE"/>
</dbReference>
<sequence>MLSDPLHAKEILSSGEMTGASMADGISRPPDAESGEASFLHVLKDSIEKVNQMQNAADKTIQDFATGQDGVTLHQTMVAMAQADVSFQLMMQVRDRIVRAYQDVMNMPM</sequence>
<evidence type="ECO:0000313" key="7">
    <source>
        <dbReference type="EMBL" id="HFT93088.1"/>
    </source>
</evidence>
<dbReference type="GO" id="GO:0003774">
    <property type="term" value="F:cytoskeletal motor activity"/>
    <property type="evidence" value="ECO:0007669"/>
    <property type="project" value="InterPro"/>
</dbReference>
<name>A0A7C3QW44_9BACT</name>
<dbReference type="AlphaFoldDB" id="A0A7C3QW44"/>